<dbReference type="EMBL" id="JAFIMR010000027">
    <property type="protein sequence ID" value="KAI1862477.1"/>
    <property type="molecule type" value="Genomic_DNA"/>
</dbReference>
<evidence type="ECO:0000313" key="2">
    <source>
        <dbReference type="EMBL" id="KAI1862477.1"/>
    </source>
</evidence>
<gene>
    <name evidence="2" type="ORF">JX265_009191</name>
</gene>
<accession>A0A9P9WGS8</accession>
<reference evidence="2" key="1">
    <citation type="submission" date="2021-03" db="EMBL/GenBank/DDBJ databases">
        <title>Revisited historic fungal species revealed as producer of novel bioactive compounds through whole genome sequencing and comparative genomics.</title>
        <authorList>
            <person name="Vignolle G.A."/>
            <person name="Hochenegger N."/>
            <person name="Mach R.L."/>
            <person name="Mach-Aigner A.R."/>
            <person name="Javad Rahimi M."/>
            <person name="Salim K.A."/>
            <person name="Chan C.M."/>
            <person name="Lim L.B.L."/>
            <person name="Cai F."/>
            <person name="Druzhinina I.S."/>
            <person name="U'Ren J.M."/>
            <person name="Derntl C."/>
        </authorList>
    </citation>
    <scope>NUCLEOTIDE SEQUENCE</scope>
    <source>
        <strain evidence="2">TUCIM 5799</strain>
    </source>
</reference>
<comment type="caution">
    <text evidence="2">The sequence shown here is derived from an EMBL/GenBank/DDBJ whole genome shotgun (WGS) entry which is preliminary data.</text>
</comment>
<protein>
    <submittedName>
        <fullName evidence="2">Uncharacterized protein</fullName>
    </submittedName>
</protein>
<dbReference type="AlphaFoldDB" id="A0A9P9WGS8"/>
<proteinExistence type="predicted"/>
<evidence type="ECO:0000313" key="3">
    <source>
        <dbReference type="Proteomes" id="UP000829685"/>
    </source>
</evidence>
<dbReference type="Proteomes" id="UP000829685">
    <property type="component" value="Unassembled WGS sequence"/>
</dbReference>
<organism evidence="2 3">
    <name type="scientific">Neoarthrinium moseri</name>
    <dbReference type="NCBI Taxonomy" id="1658444"/>
    <lineage>
        <taxon>Eukaryota</taxon>
        <taxon>Fungi</taxon>
        <taxon>Dikarya</taxon>
        <taxon>Ascomycota</taxon>
        <taxon>Pezizomycotina</taxon>
        <taxon>Sordariomycetes</taxon>
        <taxon>Xylariomycetidae</taxon>
        <taxon>Amphisphaeriales</taxon>
        <taxon>Apiosporaceae</taxon>
        <taxon>Neoarthrinium</taxon>
    </lineage>
</organism>
<feature type="region of interest" description="Disordered" evidence="1">
    <location>
        <begin position="1"/>
        <end position="21"/>
    </location>
</feature>
<sequence>MLSSDGVRDPLAPPQGPRPPRRAAEVLAAVAASSLTPSETRAATLVHLASCCGGIWGSSPQGTNATSPNYPAGGDRLAAGHEWGVGESAFGHRWPKGISAVTVRRGRIGKGLVSQRTGQAEQTLSSGLVPVYKKKLSCILPPPGASVFLESISRPPSAPS</sequence>
<name>A0A9P9WGS8_9PEZI</name>
<keyword evidence="3" id="KW-1185">Reference proteome</keyword>
<evidence type="ECO:0000256" key="1">
    <source>
        <dbReference type="SAM" id="MobiDB-lite"/>
    </source>
</evidence>